<dbReference type="PANTHER" id="PTHR22981:SF7">
    <property type="entry name" value="3-HYDROXYISOBUTYRATE DEHYDROGENASE, MITOCHONDRIAL"/>
    <property type="match status" value="1"/>
</dbReference>
<dbReference type="PANTHER" id="PTHR22981">
    <property type="entry name" value="3-HYDROXYISOBUTYRATE DEHYDROGENASE-RELATED"/>
    <property type="match status" value="1"/>
</dbReference>
<dbReference type="Pfam" id="PF03446">
    <property type="entry name" value="NAD_binding_2"/>
    <property type="match status" value="1"/>
</dbReference>
<protein>
    <submittedName>
        <fullName evidence="5">NAD(P)-dependent oxidoreductase</fullName>
        <ecNumber evidence="5">1.1.-.-</ecNumber>
    </submittedName>
</protein>
<keyword evidence="2" id="KW-0520">NAD</keyword>
<proteinExistence type="predicted"/>
<dbReference type="Pfam" id="PF14833">
    <property type="entry name" value="NAD_binding_11"/>
    <property type="match status" value="1"/>
</dbReference>
<dbReference type="PIRSF" id="PIRSF000103">
    <property type="entry name" value="HIBADH"/>
    <property type="match status" value="1"/>
</dbReference>
<dbReference type="Proteomes" id="UP001595848">
    <property type="component" value="Unassembled WGS sequence"/>
</dbReference>
<evidence type="ECO:0000256" key="1">
    <source>
        <dbReference type="ARBA" id="ARBA00023002"/>
    </source>
</evidence>
<dbReference type="InterPro" id="IPR015815">
    <property type="entry name" value="HIBADH-related"/>
</dbReference>
<gene>
    <name evidence="5" type="ORF">ACFOY1_19650</name>
</gene>
<dbReference type="InterPro" id="IPR006115">
    <property type="entry name" value="6PGDH_NADP-bd"/>
</dbReference>
<keyword evidence="6" id="KW-1185">Reference proteome</keyword>
<dbReference type="InterPro" id="IPR029154">
    <property type="entry name" value="HIBADH-like_NADP-bd"/>
</dbReference>
<reference evidence="6" key="1">
    <citation type="journal article" date="2019" name="Int. J. Syst. Evol. Microbiol.">
        <title>The Global Catalogue of Microorganisms (GCM) 10K type strain sequencing project: providing services to taxonomists for standard genome sequencing and annotation.</title>
        <authorList>
            <consortium name="The Broad Institute Genomics Platform"/>
            <consortium name="The Broad Institute Genome Sequencing Center for Infectious Disease"/>
            <person name="Wu L."/>
            <person name="Ma J."/>
        </authorList>
    </citation>
    <scope>NUCLEOTIDE SEQUENCE [LARGE SCALE GENOMIC DNA]</scope>
    <source>
        <strain evidence="6">LMG 24813</strain>
    </source>
</reference>
<dbReference type="EMBL" id="JBHSBV010000009">
    <property type="protein sequence ID" value="MFC4203171.1"/>
    <property type="molecule type" value="Genomic_DNA"/>
</dbReference>
<dbReference type="GO" id="GO:0016491">
    <property type="term" value="F:oxidoreductase activity"/>
    <property type="evidence" value="ECO:0007669"/>
    <property type="project" value="UniProtKB-KW"/>
</dbReference>
<feature type="domain" description="3-hydroxyisobutyrate dehydrogenase-like NAD-binding" evidence="4">
    <location>
        <begin position="166"/>
        <end position="279"/>
    </location>
</feature>
<organism evidence="5 6">
    <name type="scientific">Candidimonas humi</name>
    <dbReference type="NCBI Taxonomy" id="683355"/>
    <lineage>
        <taxon>Bacteria</taxon>
        <taxon>Pseudomonadati</taxon>
        <taxon>Pseudomonadota</taxon>
        <taxon>Betaproteobacteria</taxon>
        <taxon>Burkholderiales</taxon>
        <taxon>Alcaligenaceae</taxon>
        <taxon>Candidimonas</taxon>
    </lineage>
</organism>
<dbReference type="EC" id="1.1.-.-" evidence="5"/>
<dbReference type="RefSeq" id="WP_217963001.1">
    <property type="nucleotide sequence ID" value="NZ_JAHTBN010000001.1"/>
</dbReference>
<comment type="caution">
    <text evidence="5">The sequence shown here is derived from an EMBL/GenBank/DDBJ whole genome shotgun (WGS) entry which is preliminary data.</text>
</comment>
<sequence>MKPTLGFIGVGAMGKGMCANLARKSGCKVLAADLDMDNVRALAEAGVVASNIAEIASKAEIVFLSLPSIDQVEHVCLGAGGMLEQHGALKTIVDMSTSDVDRTRRLAQRLEAEGVGFADAPVARSRAAAQNGTLLITVGAAEARFAALKPYLDCMGSDVVLCGLTGAGQVAKIMNNMVLVNTVHALAMAFAISERSGVSKDLLARTLGLGSAASFALQLTGAEYLAKDVFPEKMFSAAYALKDLKLAITLSDNVSLDNELTGLTARQLQKAIDAGFKDNYYPVILKVISEDRDAGDAPGLAH</sequence>
<name>A0ABV8P1Y4_9BURK</name>
<accession>A0ABV8P1Y4</accession>
<keyword evidence="1 5" id="KW-0560">Oxidoreductase</keyword>
<feature type="domain" description="6-phosphogluconate dehydrogenase NADP-binding" evidence="3">
    <location>
        <begin position="5"/>
        <end position="163"/>
    </location>
</feature>
<evidence type="ECO:0000313" key="6">
    <source>
        <dbReference type="Proteomes" id="UP001595848"/>
    </source>
</evidence>
<evidence type="ECO:0000259" key="4">
    <source>
        <dbReference type="Pfam" id="PF14833"/>
    </source>
</evidence>
<evidence type="ECO:0000256" key="2">
    <source>
        <dbReference type="ARBA" id="ARBA00023027"/>
    </source>
</evidence>
<evidence type="ECO:0000313" key="5">
    <source>
        <dbReference type="EMBL" id="MFC4203171.1"/>
    </source>
</evidence>
<evidence type="ECO:0000259" key="3">
    <source>
        <dbReference type="Pfam" id="PF03446"/>
    </source>
</evidence>